<dbReference type="InterPro" id="IPR010730">
    <property type="entry name" value="HET"/>
</dbReference>
<dbReference type="AlphaFoldDB" id="A0A9P8VGD3"/>
<feature type="domain" description="Heterokaryon incompatibility" evidence="1">
    <location>
        <begin position="49"/>
        <end position="220"/>
    </location>
</feature>
<dbReference type="OrthoDB" id="5135333at2759"/>
<sequence length="682" mass="78048">MKHGLSCQKPHGTSTEFMQLIKGTYFGVIDVIDMRLMELPVIRGTPSRYVALSYVWGENEGLDKPHYKTTRANVMKHIQSQGLKKAWNLLPKTIRDVILLVNRLGERYLWIDSLCIVQDSASSWELNAKSMHLVYGNAYFTVCAADGDAETGLLAADVSTWMDSTTTTIDGTSSFTPSTKARTSSLSAEVAPGVRIIASRPAEAVIQGSRWSQRGWTFQERMLSRRCLIFIEGQVYFQCRSSLISQHIFPDHGGSSNDKNWSLEWTNSPLRTLEGLKRKAFWFYMKCVSLYTGRHLTKPQDVLAAFSGISWLLKQQMQAALFYGLPMSHFDLALLWTPIEPLERRRHMADFPSWSWAGWDGGKAEYAADMLDGALSNVQEWLRHHTWILWYLRDFEGNLRPLWDRDILNEDQSGERRWGGYAGRNMQPNQVRIAEHDSDMPHTPYIEEEDYRIYEVESEKSTVLGDDNCHYRREDEPYVPAYQPQRPSDFKDVYGRPIRDAIKGRNNTDFTGILPDNPFGIISAPFPRDKQDHAGSMPILQFWTWWAKLTITMRPGDHEDEQPLDNTSPDALVMCDLSDEAGDWCGAIRISRAWLRANGGGGMDAPSAVPLIALSDAKTFTAEECRLWNYYIPKERAESEWDLYYVMLLQRNTERALWERVAVGKVFQAAFGEAEWQEIKLG</sequence>
<organism evidence="2 3">
    <name type="scientific">Plectosphaerella plurivora</name>
    <dbReference type="NCBI Taxonomy" id="936078"/>
    <lineage>
        <taxon>Eukaryota</taxon>
        <taxon>Fungi</taxon>
        <taxon>Dikarya</taxon>
        <taxon>Ascomycota</taxon>
        <taxon>Pezizomycotina</taxon>
        <taxon>Sordariomycetes</taxon>
        <taxon>Hypocreomycetidae</taxon>
        <taxon>Glomerellales</taxon>
        <taxon>Plectosphaerellaceae</taxon>
        <taxon>Plectosphaerella</taxon>
    </lineage>
</organism>
<dbReference type="EMBL" id="JAGSXJ010000004">
    <property type="protein sequence ID" value="KAH6692361.1"/>
    <property type="molecule type" value="Genomic_DNA"/>
</dbReference>
<keyword evidence="3" id="KW-1185">Reference proteome</keyword>
<dbReference type="Pfam" id="PF06985">
    <property type="entry name" value="HET"/>
    <property type="match status" value="1"/>
</dbReference>
<protein>
    <submittedName>
        <fullName evidence="2">Heterokaryon incompatibility protein-domain-containing protein</fullName>
    </submittedName>
</protein>
<reference evidence="2" key="1">
    <citation type="journal article" date="2021" name="Nat. Commun.">
        <title>Genetic determinants of endophytism in the Arabidopsis root mycobiome.</title>
        <authorList>
            <person name="Mesny F."/>
            <person name="Miyauchi S."/>
            <person name="Thiergart T."/>
            <person name="Pickel B."/>
            <person name="Atanasova L."/>
            <person name="Karlsson M."/>
            <person name="Huettel B."/>
            <person name="Barry K.W."/>
            <person name="Haridas S."/>
            <person name="Chen C."/>
            <person name="Bauer D."/>
            <person name="Andreopoulos W."/>
            <person name="Pangilinan J."/>
            <person name="LaButti K."/>
            <person name="Riley R."/>
            <person name="Lipzen A."/>
            <person name="Clum A."/>
            <person name="Drula E."/>
            <person name="Henrissat B."/>
            <person name="Kohler A."/>
            <person name="Grigoriev I.V."/>
            <person name="Martin F.M."/>
            <person name="Hacquard S."/>
        </authorList>
    </citation>
    <scope>NUCLEOTIDE SEQUENCE</scope>
    <source>
        <strain evidence="2">MPI-SDFR-AT-0117</strain>
    </source>
</reference>
<dbReference type="PANTHER" id="PTHR33112:SF12">
    <property type="entry name" value="HETEROKARYON INCOMPATIBILITY DOMAIN-CONTAINING PROTEIN"/>
    <property type="match status" value="1"/>
</dbReference>
<dbReference type="Proteomes" id="UP000770015">
    <property type="component" value="Unassembled WGS sequence"/>
</dbReference>
<accession>A0A9P8VGD3</accession>
<evidence type="ECO:0000313" key="3">
    <source>
        <dbReference type="Proteomes" id="UP000770015"/>
    </source>
</evidence>
<dbReference type="PANTHER" id="PTHR33112">
    <property type="entry name" value="DOMAIN PROTEIN, PUTATIVE-RELATED"/>
    <property type="match status" value="1"/>
</dbReference>
<evidence type="ECO:0000259" key="1">
    <source>
        <dbReference type="Pfam" id="PF06985"/>
    </source>
</evidence>
<gene>
    <name evidence="2" type="ORF">F5X68DRAFT_259040</name>
</gene>
<name>A0A9P8VGD3_9PEZI</name>
<evidence type="ECO:0000313" key="2">
    <source>
        <dbReference type="EMBL" id="KAH6692361.1"/>
    </source>
</evidence>
<proteinExistence type="predicted"/>
<comment type="caution">
    <text evidence="2">The sequence shown here is derived from an EMBL/GenBank/DDBJ whole genome shotgun (WGS) entry which is preliminary data.</text>
</comment>